<protein>
    <recommendedName>
        <fullName evidence="2">Brix domain-containing protein</fullName>
    </recommendedName>
</protein>
<dbReference type="EMBL" id="JAAQHG020000026">
    <property type="protein sequence ID" value="KAL1584476.1"/>
    <property type="molecule type" value="Genomic_DNA"/>
</dbReference>
<dbReference type="GO" id="GO:0042134">
    <property type="term" value="F:rRNA primary transcript binding"/>
    <property type="evidence" value="ECO:0007669"/>
    <property type="project" value="InterPro"/>
</dbReference>
<dbReference type="PROSITE" id="PS50833">
    <property type="entry name" value="BRIX"/>
    <property type="match status" value="1"/>
</dbReference>
<dbReference type="RefSeq" id="XP_069227582.1">
    <property type="nucleotide sequence ID" value="XM_069374921.1"/>
</dbReference>
<feature type="compositionally biased region" description="Acidic residues" evidence="1">
    <location>
        <begin position="108"/>
        <end position="133"/>
    </location>
</feature>
<dbReference type="GeneID" id="96007759"/>
<reference evidence="3 4" key="1">
    <citation type="journal article" date="2020" name="Microbiol. Resour. Announc.">
        <title>Draft Genome Sequence of a Cladosporium Species Isolated from the Mesophotic Ascidian Didemnum maculosum.</title>
        <authorList>
            <person name="Gioti A."/>
            <person name="Siaperas R."/>
            <person name="Nikolaivits E."/>
            <person name="Le Goff G."/>
            <person name="Ouazzani J."/>
            <person name="Kotoulas G."/>
            <person name="Topakas E."/>
        </authorList>
    </citation>
    <scope>NUCLEOTIDE SEQUENCE [LARGE SCALE GENOMIC DNA]</scope>
    <source>
        <strain evidence="3 4">TM138-S3</strain>
    </source>
</reference>
<keyword evidence="4" id="KW-1185">Reference proteome</keyword>
<dbReference type="AlphaFoldDB" id="A0AB34KK63"/>
<dbReference type="FunFam" id="3.40.50.10480:FF:000005">
    <property type="entry name" value="Similar to RNA processing factor 1"/>
    <property type="match status" value="1"/>
</dbReference>
<dbReference type="InterPro" id="IPR044281">
    <property type="entry name" value="IMP4/RPF1"/>
</dbReference>
<dbReference type="GO" id="GO:0000470">
    <property type="term" value="P:maturation of LSU-rRNA"/>
    <property type="evidence" value="ECO:0007669"/>
    <property type="project" value="TreeGrafter"/>
</dbReference>
<proteinExistence type="predicted"/>
<feature type="compositionally biased region" description="Basic and acidic residues" evidence="1">
    <location>
        <begin position="14"/>
        <end position="32"/>
    </location>
</feature>
<feature type="domain" description="Brix" evidence="2">
    <location>
        <begin position="175"/>
        <end position="383"/>
    </location>
</feature>
<accession>A0AB34KK63</accession>
<name>A0AB34KK63_9PEZI</name>
<sequence>MVGSGAFKIQNKIKRGEQYRKNRSAKESERRDLRHKRRRHEDKNPEERARRLAKNVPKTLDSKRTWDDVDPEAGDGAFGASIDVLNPKRRKVEEQQSQPDEAVAKDEVDGEEDEVDSMLGDSDEEGDEDEEPKDQEPAERAPSEAPSMATDVALTPENLSSRFPGLFNLPEGYEPKVLITTSINSMLHDEAEMLTDLFPNSKYVRRSAHAHSYKYSVREIAKYASSREFTHLVILNQALHKKEPSGLDIVFLPHGPMFHFSITHFVPGKKLPGHGNATNHFPELILNGFRTPLGVVTAHLFKSLFPSHPEIEGRQVVTLHNQRDYIFFRRHRYVFRDKRATEKVIQDVDGKPMKGAEEIRAGLQELGPRFTMKLRRVDKGIQRSSGQDWEWSAHAEKVRTRFNL</sequence>
<dbReference type="GO" id="GO:0005730">
    <property type="term" value="C:nucleolus"/>
    <property type="evidence" value="ECO:0007669"/>
    <property type="project" value="TreeGrafter"/>
</dbReference>
<dbReference type="InterPro" id="IPR007109">
    <property type="entry name" value="Brix"/>
</dbReference>
<dbReference type="Gene3D" id="3.40.50.10480">
    <property type="entry name" value="Probable brix-domain ribosomal biogenesis protein"/>
    <property type="match status" value="1"/>
</dbReference>
<dbReference type="SMART" id="SM00879">
    <property type="entry name" value="Brix"/>
    <property type="match status" value="1"/>
</dbReference>
<dbReference type="Proteomes" id="UP000803884">
    <property type="component" value="Unassembled WGS sequence"/>
</dbReference>
<evidence type="ECO:0000259" key="2">
    <source>
        <dbReference type="PROSITE" id="PS50833"/>
    </source>
</evidence>
<dbReference type="PANTHER" id="PTHR22734:SF3">
    <property type="entry name" value="RIBOSOME PRODUCTION FACTOR 1"/>
    <property type="match status" value="1"/>
</dbReference>
<dbReference type="GO" id="GO:0030687">
    <property type="term" value="C:preribosome, large subunit precursor"/>
    <property type="evidence" value="ECO:0007669"/>
    <property type="project" value="TreeGrafter"/>
</dbReference>
<evidence type="ECO:0000256" key="1">
    <source>
        <dbReference type="SAM" id="MobiDB-lite"/>
    </source>
</evidence>
<feature type="region of interest" description="Disordered" evidence="1">
    <location>
        <begin position="1"/>
        <end position="147"/>
    </location>
</feature>
<dbReference type="PANTHER" id="PTHR22734">
    <property type="entry name" value="U3 SMALL NUCLEOLAR RIBONUCLEOPROTEIN PROTEIN IMP4"/>
    <property type="match status" value="1"/>
</dbReference>
<dbReference type="SUPFAM" id="SSF52954">
    <property type="entry name" value="Class II aaRS ABD-related"/>
    <property type="match status" value="1"/>
</dbReference>
<organism evidence="3 4">
    <name type="scientific">Cladosporium halotolerans</name>
    <dbReference type="NCBI Taxonomy" id="1052096"/>
    <lineage>
        <taxon>Eukaryota</taxon>
        <taxon>Fungi</taxon>
        <taxon>Dikarya</taxon>
        <taxon>Ascomycota</taxon>
        <taxon>Pezizomycotina</taxon>
        <taxon>Dothideomycetes</taxon>
        <taxon>Dothideomycetidae</taxon>
        <taxon>Cladosporiales</taxon>
        <taxon>Cladosporiaceae</taxon>
        <taxon>Cladosporium</taxon>
    </lineage>
</organism>
<gene>
    <name evidence="3" type="ORF">WHR41_06316</name>
</gene>
<feature type="compositionally biased region" description="Basic and acidic residues" evidence="1">
    <location>
        <begin position="41"/>
        <end position="50"/>
    </location>
</feature>
<dbReference type="Pfam" id="PF04427">
    <property type="entry name" value="Brix"/>
    <property type="match status" value="1"/>
</dbReference>
<comment type="caution">
    <text evidence="3">The sequence shown here is derived from an EMBL/GenBank/DDBJ whole genome shotgun (WGS) entry which is preliminary data.</text>
</comment>
<dbReference type="GO" id="GO:0000460">
    <property type="term" value="P:maturation of 5.8S rRNA"/>
    <property type="evidence" value="ECO:0007669"/>
    <property type="project" value="TreeGrafter"/>
</dbReference>
<evidence type="ECO:0000313" key="4">
    <source>
        <dbReference type="Proteomes" id="UP000803884"/>
    </source>
</evidence>
<evidence type="ECO:0000313" key="3">
    <source>
        <dbReference type="EMBL" id="KAL1584476.1"/>
    </source>
</evidence>